<comment type="caution">
    <text evidence="2">The sequence shown here is derived from an EMBL/GenBank/DDBJ whole genome shotgun (WGS) entry which is preliminary data.</text>
</comment>
<feature type="region of interest" description="Disordered" evidence="1">
    <location>
        <begin position="69"/>
        <end position="164"/>
    </location>
</feature>
<evidence type="ECO:0000313" key="2">
    <source>
        <dbReference type="EMBL" id="KAF7511308.1"/>
    </source>
</evidence>
<dbReference type="Pfam" id="PF11578">
    <property type="entry name" value="DUF3237"/>
    <property type="match status" value="1"/>
</dbReference>
<dbReference type="PANTHER" id="PTHR37315">
    <property type="entry name" value="UPF0311 PROTEIN BLR7842"/>
    <property type="match status" value="1"/>
</dbReference>
<evidence type="ECO:0000313" key="3">
    <source>
        <dbReference type="Proteomes" id="UP000606974"/>
    </source>
</evidence>
<reference evidence="2" key="1">
    <citation type="submission" date="2020-02" db="EMBL/GenBank/DDBJ databases">
        <authorList>
            <person name="Palmer J.M."/>
        </authorList>
    </citation>
    <scope>NUCLEOTIDE SEQUENCE</scope>
    <source>
        <strain evidence="2">EPUS1.4</strain>
        <tissue evidence="2">Thallus</tissue>
    </source>
</reference>
<name>A0A8H7ALM1_9EURO</name>
<evidence type="ECO:0000256" key="1">
    <source>
        <dbReference type="SAM" id="MobiDB-lite"/>
    </source>
</evidence>
<dbReference type="EMBL" id="JAACFV010000021">
    <property type="protein sequence ID" value="KAF7511308.1"/>
    <property type="molecule type" value="Genomic_DNA"/>
</dbReference>
<gene>
    <name evidence="2" type="ORF">GJ744_004873</name>
</gene>
<organism evidence="2 3">
    <name type="scientific">Endocarpon pusillum</name>
    <dbReference type="NCBI Taxonomy" id="364733"/>
    <lineage>
        <taxon>Eukaryota</taxon>
        <taxon>Fungi</taxon>
        <taxon>Dikarya</taxon>
        <taxon>Ascomycota</taxon>
        <taxon>Pezizomycotina</taxon>
        <taxon>Eurotiomycetes</taxon>
        <taxon>Chaetothyriomycetidae</taxon>
        <taxon>Verrucariales</taxon>
        <taxon>Verrucariaceae</taxon>
        <taxon>Endocarpon</taxon>
    </lineage>
</organism>
<keyword evidence="3" id="KW-1185">Reference proteome</keyword>
<feature type="compositionally biased region" description="Polar residues" evidence="1">
    <location>
        <begin position="104"/>
        <end position="124"/>
    </location>
</feature>
<dbReference type="Gene3D" id="2.40.160.20">
    <property type="match status" value="1"/>
</dbReference>
<sequence>MGRSVDQDVHAAFIEFRAKDDDKCLSVQCIYCHQTRAKNTSRQKQHLAECTANPNNHVSAIRAQASPGNAVAAPNGYTTPSGPGQNALPGPAGTVVNGVPPSGPSLQTPLQTMTGRPAIPSQTAVAGPSTLTTPARPTAATTTTTTKTPKTAKSTPGTGLPAPPLDDVHASFVEFRAKDEDKCLSVQCMFCQQVRAKNTSRQRQHLQECPQYLAAMKDSIPANNLLHKFDEGEIARSLQLPTPSLELDFRMSIKLNPRVSLGPGLFGERNWVSYVGGSWAGRWGKGAVIPGGQDSQLVVKDLATRLSASYLLQTNDEPPAFICVKTWGWRTGSKDVLEKLQDPAQADSVNPNSYKFRLNIELETGDERYLFVNTLMWVGSGCRRGAEAIYDAYRIL</sequence>
<proteinExistence type="predicted"/>
<dbReference type="Proteomes" id="UP000606974">
    <property type="component" value="Unassembled WGS sequence"/>
</dbReference>
<dbReference type="AlphaFoldDB" id="A0A8H7ALM1"/>
<accession>A0A8H7ALM1</accession>
<feature type="compositionally biased region" description="Low complexity" evidence="1">
    <location>
        <begin position="130"/>
        <end position="158"/>
    </location>
</feature>
<dbReference type="OrthoDB" id="3549121at2759"/>
<dbReference type="PANTHER" id="PTHR37315:SF1">
    <property type="entry name" value="UPF0311 PROTEIN BLR7842"/>
    <property type="match status" value="1"/>
</dbReference>
<dbReference type="InterPro" id="IPR020915">
    <property type="entry name" value="UPF0311"/>
</dbReference>
<protein>
    <submittedName>
        <fullName evidence="2">Uncharacterized protein</fullName>
    </submittedName>
</protein>